<dbReference type="EMBL" id="FMCU01000026">
    <property type="protein sequence ID" value="SCF48369.1"/>
    <property type="molecule type" value="Genomic_DNA"/>
</dbReference>
<protein>
    <recommendedName>
        <fullName evidence="4">Phage integrase family protein</fullName>
    </recommendedName>
</protein>
<evidence type="ECO:0000313" key="3">
    <source>
        <dbReference type="Proteomes" id="UP000198797"/>
    </source>
</evidence>
<accession>A0A1C5AT33</accession>
<evidence type="ECO:0000256" key="1">
    <source>
        <dbReference type="SAM" id="MobiDB-lite"/>
    </source>
</evidence>
<feature type="compositionally biased region" description="Basic residues" evidence="1">
    <location>
        <begin position="50"/>
        <end position="61"/>
    </location>
</feature>
<dbReference type="AlphaFoldDB" id="A0A1C5AT33"/>
<proteinExistence type="predicted"/>
<name>A0A1C5AT33_9ACTN</name>
<evidence type="ECO:0000313" key="2">
    <source>
        <dbReference type="EMBL" id="SCF48369.1"/>
    </source>
</evidence>
<keyword evidence="3" id="KW-1185">Reference proteome</keyword>
<dbReference type="Proteomes" id="UP000198797">
    <property type="component" value="Unassembled WGS sequence"/>
</dbReference>
<reference evidence="3" key="1">
    <citation type="submission" date="2016-06" db="EMBL/GenBank/DDBJ databases">
        <authorList>
            <person name="Varghese N."/>
            <person name="Submissions Spin"/>
        </authorList>
    </citation>
    <scope>NUCLEOTIDE SEQUENCE [LARGE SCALE GENOMIC DNA]</scope>
    <source>
        <strain evidence="3">DSM 44100</strain>
    </source>
</reference>
<gene>
    <name evidence="2" type="ORF">GA0070216_12654</name>
</gene>
<sequence>MCPVAGPGGRACARSWRGWGTTSPRAALIYQHANREADQSIADTIDKAVKTARRKPSKRKRATEGDGSAV</sequence>
<evidence type="ECO:0008006" key="4">
    <source>
        <dbReference type="Google" id="ProtNLM"/>
    </source>
</evidence>
<organism evidence="2 3">
    <name type="scientific">Micromonospora matsumotoense</name>
    <dbReference type="NCBI Taxonomy" id="121616"/>
    <lineage>
        <taxon>Bacteria</taxon>
        <taxon>Bacillati</taxon>
        <taxon>Actinomycetota</taxon>
        <taxon>Actinomycetes</taxon>
        <taxon>Micromonosporales</taxon>
        <taxon>Micromonosporaceae</taxon>
        <taxon>Micromonospora</taxon>
    </lineage>
</organism>
<feature type="region of interest" description="Disordered" evidence="1">
    <location>
        <begin position="49"/>
        <end position="70"/>
    </location>
</feature>